<dbReference type="InParanoid" id="A0A409XLV4"/>
<comment type="caution">
    <text evidence="1">The sequence shown here is derived from an EMBL/GenBank/DDBJ whole genome shotgun (WGS) entry which is preliminary data.</text>
</comment>
<dbReference type="AlphaFoldDB" id="A0A409XLV4"/>
<evidence type="ECO:0000313" key="2">
    <source>
        <dbReference type="Proteomes" id="UP000283269"/>
    </source>
</evidence>
<name>A0A409XLV4_PSICY</name>
<keyword evidence="2" id="KW-1185">Reference proteome</keyword>
<sequence>MAELEVVACSRFEKDWAMVLYMAWCGDALIPPSLSHSFETELCYCQRAEQDEETISRGKQAGVSPADSIRVQGLRVVGYRDVQVCVLATSSSEKSRADNHCGY</sequence>
<dbReference type="EMBL" id="NHYD01001262">
    <property type="protein sequence ID" value="PPQ91738.1"/>
    <property type="molecule type" value="Genomic_DNA"/>
</dbReference>
<organism evidence="1 2">
    <name type="scientific">Psilocybe cyanescens</name>
    <dbReference type="NCBI Taxonomy" id="93625"/>
    <lineage>
        <taxon>Eukaryota</taxon>
        <taxon>Fungi</taxon>
        <taxon>Dikarya</taxon>
        <taxon>Basidiomycota</taxon>
        <taxon>Agaricomycotina</taxon>
        <taxon>Agaricomycetes</taxon>
        <taxon>Agaricomycetidae</taxon>
        <taxon>Agaricales</taxon>
        <taxon>Agaricineae</taxon>
        <taxon>Strophariaceae</taxon>
        <taxon>Psilocybe</taxon>
    </lineage>
</organism>
<evidence type="ECO:0000313" key="1">
    <source>
        <dbReference type="EMBL" id="PPQ91738.1"/>
    </source>
</evidence>
<dbReference type="Proteomes" id="UP000283269">
    <property type="component" value="Unassembled WGS sequence"/>
</dbReference>
<accession>A0A409XLV4</accession>
<reference evidence="1 2" key="1">
    <citation type="journal article" date="2018" name="Evol. Lett.">
        <title>Horizontal gene cluster transfer increased hallucinogenic mushroom diversity.</title>
        <authorList>
            <person name="Reynolds H.T."/>
            <person name="Vijayakumar V."/>
            <person name="Gluck-Thaler E."/>
            <person name="Korotkin H.B."/>
            <person name="Matheny P.B."/>
            <person name="Slot J.C."/>
        </authorList>
    </citation>
    <scope>NUCLEOTIDE SEQUENCE [LARGE SCALE GENOMIC DNA]</scope>
    <source>
        <strain evidence="1 2">2631</strain>
    </source>
</reference>
<protein>
    <submittedName>
        <fullName evidence="1">Uncharacterized protein</fullName>
    </submittedName>
</protein>
<gene>
    <name evidence="1" type="ORF">CVT25_013020</name>
</gene>
<proteinExistence type="predicted"/>